<protein>
    <recommendedName>
        <fullName evidence="4">Coil containing protein</fullName>
    </recommendedName>
</protein>
<dbReference type="EMBL" id="CP045836">
    <property type="protein sequence ID" value="QGG54113.1"/>
    <property type="molecule type" value="Genomic_DNA"/>
</dbReference>
<dbReference type="RefSeq" id="WP_369595961.1">
    <property type="nucleotide sequence ID" value="NZ_CP045836.1"/>
</dbReference>
<geneLocation type="plasmid" evidence="2 3">
    <name>unnamed</name>
</geneLocation>
<name>A0ABX6DM31_9BACI</name>
<proteinExistence type="predicted"/>
<keyword evidence="2" id="KW-0614">Plasmid</keyword>
<evidence type="ECO:0000313" key="1">
    <source>
        <dbReference type="EMBL" id="QGG54058.1"/>
    </source>
</evidence>
<evidence type="ECO:0000313" key="2">
    <source>
        <dbReference type="EMBL" id="QGG54113.1"/>
    </source>
</evidence>
<sequence length="209" mass="21452">MIELAKQYGLDTQELEQRQADEVKAIKDKAAKEDEERDKQVQEAKFSITQSSLTAINDLVQAFAGESEAAQRRAFNVNKAVSIAQATIDTYKSATAIFASVAANPITIANPSAPFIAAGAAVASGVANIATIAAQQFQGGGAGGGGGAANVPSALSSSPQFNIVGDTGINQLAQTLGQQGQAPVEAYVVAGNVTTAQSLERNKIDNASL</sequence>
<dbReference type="EMBL" id="CP045836">
    <property type="protein sequence ID" value="QGG54058.1"/>
    <property type="molecule type" value="Genomic_DNA"/>
</dbReference>
<organism evidence="2 3">
    <name type="scientific">Lysinibacillus pakistanensis</name>
    <dbReference type="NCBI Taxonomy" id="759811"/>
    <lineage>
        <taxon>Bacteria</taxon>
        <taxon>Bacillati</taxon>
        <taxon>Bacillota</taxon>
        <taxon>Bacilli</taxon>
        <taxon>Bacillales</taxon>
        <taxon>Bacillaceae</taxon>
        <taxon>Lysinibacillus</taxon>
    </lineage>
</organism>
<gene>
    <name evidence="1" type="ORF">GDS87_24370</name>
    <name evidence="2" type="ORF">GDS87_24650</name>
</gene>
<accession>A0ABX6DM31</accession>
<keyword evidence="3" id="KW-1185">Reference proteome</keyword>
<reference evidence="2 3" key="1">
    <citation type="submission" date="2019-11" db="EMBL/GenBank/DDBJ databases">
        <title>Whole Genome Sequencing and Comparative Genomic Analyses of Lysinibacillus pakistanensis LZH-9, a Halotolerant Strain with Excellent COD Removal Capability.</title>
        <authorList>
            <person name="Zhou H."/>
        </authorList>
    </citation>
    <scope>NUCLEOTIDE SEQUENCE [LARGE SCALE GENOMIC DNA]</scope>
    <source>
        <strain evidence="2 3">LZH-9</strain>
        <plasmid evidence="2 3">unnamed</plasmid>
    </source>
</reference>
<dbReference type="Proteomes" id="UP000373269">
    <property type="component" value="Plasmid unnamed"/>
</dbReference>
<evidence type="ECO:0008006" key="4">
    <source>
        <dbReference type="Google" id="ProtNLM"/>
    </source>
</evidence>
<evidence type="ECO:0000313" key="3">
    <source>
        <dbReference type="Proteomes" id="UP000373269"/>
    </source>
</evidence>